<keyword evidence="8 14" id="KW-0675">Receptor</keyword>
<comment type="subunit">
    <text evidence="3">Heterodimer of an alpha and a beta chain.</text>
</comment>
<proteinExistence type="inferred from homology"/>
<dbReference type="OrthoDB" id="1727884at2759"/>
<evidence type="ECO:0000256" key="11">
    <source>
        <dbReference type="ARBA" id="ARBA00081194"/>
    </source>
</evidence>
<comment type="similarity">
    <text evidence="2">Belongs to the GTP-binding SRP family.</text>
</comment>
<evidence type="ECO:0000256" key="5">
    <source>
        <dbReference type="ARBA" id="ARBA00022824"/>
    </source>
</evidence>
<dbReference type="Pfam" id="PF04086">
    <property type="entry name" value="SRP-alpha_N"/>
    <property type="match status" value="1"/>
</dbReference>
<dbReference type="InterPro" id="IPR036225">
    <property type="entry name" value="SRP/SRP_N"/>
</dbReference>
<dbReference type="PANTHER" id="PTHR43134:SF1">
    <property type="entry name" value="SIGNAL RECOGNITION PARTICLE RECEPTOR SUBUNIT ALPHA"/>
    <property type="match status" value="1"/>
</dbReference>
<dbReference type="GO" id="GO:0006614">
    <property type="term" value="P:SRP-dependent cotranslational protein targeting to membrane"/>
    <property type="evidence" value="ECO:0007669"/>
    <property type="project" value="InterPro"/>
</dbReference>
<keyword evidence="7" id="KW-0472">Membrane</keyword>
<dbReference type="PANTHER" id="PTHR43134">
    <property type="entry name" value="SIGNAL RECOGNITION PARTICLE RECEPTOR SUBUNIT ALPHA"/>
    <property type="match status" value="1"/>
</dbReference>
<dbReference type="SUPFAM" id="SSF47364">
    <property type="entry name" value="Domain of the SRP/SRP receptor G-proteins"/>
    <property type="match status" value="1"/>
</dbReference>
<dbReference type="SMART" id="SM00382">
    <property type="entry name" value="AAA"/>
    <property type="match status" value="1"/>
</dbReference>
<evidence type="ECO:0000256" key="7">
    <source>
        <dbReference type="ARBA" id="ARBA00023136"/>
    </source>
</evidence>
<comment type="caution">
    <text evidence="14">The sequence shown here is derived from an EMBL/GenBank/DDBJ whole genome shotgun (WGS) entry which is preliminary data.</text>
</comment>
<dbReference type="GO" id="GO:0006886">
    <property type="term" value="P:intracellular protein transport"/>
    <property type="evidence" value="ECO:0007669"/>
    <property type="project" value="InterPro"/>
</dbReference>
<keyword evidence="6" id="KW-0342">GTP-binding</keyword>
<dbReference type="AlphaFoldDB" id="A0A9N8E536"/>
<organism evidence="14 15">
    <name type="scientific">Seminavis robusta</name>
    <dbReference type="NCBI Taxonomy" id="568900"/>
    <lineage>
        <taxon>Eukaryota</taxon>
        <taxon>Sar</taxon>
        <taxon>Stramenopiles</taxon>
        <taxon>Ochrophyta</taxon>
        <taxon>Bacillariophyta</taxon>
        <taxon>Bacillariophyceae</taxon>
        <taxon>Bacillariophycidae</taxon>
        <taxon>Naviculales</taxon>
        <taxon>Naviculaceae</taxon>
        <taxon>Seminavis</taxon>
    </lineage>
</organism>
<feature type="compositionally biased region" description="Low complexity" evidence="12">
    <location>
        <begin position="231"/>
        <end position="240"/>
    </location>
</feature>
<evidence type="ECO:0000256" key="1">
    <source>
        <dbReference type="ARBA" id="ARBA00004586"/>
    </source>
</evidence>
<evidence type="ECO:0000256" key="9">
    <source>
        <dbReference type="ARBA" id="ARBA00029433"/>
    </source>
</evidence>
<keyword evidence="5" id="KW-0256">Endoplasmic reticulum</keyword>
<sequence length="607" mass="66104">MLESITIFNKGGLILYQYRASPSLLGAGEGAANSAALTESKLNDWLQQTMLGRKQVTAVEQRHESMAAVTAAARSIAVLVESVSEKDKFAVALYPDILFEGPRSYMKGWIQALLHKCLQEYALYEQAMLLNLQDQEDQDHLATLLPMCPDPKGFDKTFQALLEQSKQQKSNLQQQPPSADNAADKPSTTTTTTASANNKKGKEKRTWGDAKVTKQAMAQLDFSKPDSHTANNTSNDNNNSIMDPSEQAIAEARAAYLPNFTQDDEEEEEETPTLKDDDNSWGSSLQSVFGQMTGNKILTAQDLKVPLEEMQKLLTTKNVAQSVAKEICDSVQTQLVGKRLNSFFRVKTAVRQALEAAITKILNRGRTSKDGNLDIIRAAMTKTQKGMFASSSSTKTKPYVVVNVGINGVGKSTSLAKLAYYFQSHGLKPLLVAGDTFRSGAVEQLNVHAKCLQVPMFQQGYAKDPSAVAKAAIAQVMAQDDDNDDNDKPNVVLIDTAGRMQNNAPLMAALGKLVTETQPDLILLVAEALVGNDGVTQLQMFNRAMQSAQRQIDAVILSKFDTVSDKVGAALTLTHITGAPILFVGTGQKYHHLKRLQAATVIQSLFA</sequence>
<dbReference type="SUPFAM" id="SSF52540">
    <property type="entry name" value="P-loop containing nucleoside triphosphate hydrolases"/>
    <property type="match status" value="1"/>
</dbReference>
<keyword evidence="4" id="KW-0547">Nucleotide-binding</keyword>
<accession>A0A9N8E536</accession>
<feature type="compositionally biased region" description="Acidic residues" evidence="12">
    <location>
        <begin position="262"/>
        <end position="271"/>
    </location>
</feature>
<dbReference type="Gene3D" id="1.20.120.140">
    <property type="entry name" value="Signal recognition particle SRP54, nucleotide-binding domain"/>
    <property type="match status" value="1"/>
</dbReference>
<dbReference type="InterPro" id="IPR003593">
    <property type="entry name" value="AAA+_ATPase"/>
</dbReference>
<evidence type="ECO:0000313" key="14">
    <source>
        <dbReference type="EMBL" id="CAB9514697.1"/>
    </source>
</evidence>
<evidence type="ECO:0000313" key="15">
    <source>
        <dbReference type="Proteomes" id="UP001153069"/>
    </source>
</evidence>
<dbReference type="InterPro" id="IPR042101">
    <property type="entry name" value="SRP54_N_sf"/>
</dbReference>
<evidence type="ECO:0000256" key="12">
    <source>
        <dbReference type="SAM" id="MobiDB-lite"/>
    </source>
</evidence>
<protein>
    <recommendedName>
        <fullName evidence="10">Signal recognition particle receptor subunit alpha homolog</fullName>
    </recommendedName>
    <alternativeName>
        <fullName evidence="11">Docking protein alpha</fullName>
    </alternativeName>
</protein>
<dbReference type="GO" id="GO:0005525">
    <property type="term" value="F:GTP binding"/>
    <property type="evidence" value="ECO:0007669"/>
    <property type="project" value="UniProtKB-KW"/>
</dbReference>
<gene>
    <name evidence="14" type="ORF">SEMRO_669_G184500.1</name>
</gene>
<dbReference type="Gene3D" id="3.40.50.300">
    <property type="entry name" value="P-loop containing nucleotide triphosphate hydrolases"/>
    <property type="match status" value="1"/>
</dbReference>
<evidence type="ECO:0000256" key="10">
    <source>
        <dbReference type="ARBA" id="ARBA00071429"/>
    </source>
</evidence>
<dbReference type="Proteomes" id="UP001153069">
    <property type="component" value="Unassembled WGS sequence"/>
</dbReference>
<keyword evidence="15" id="KW-1185">Reference proteome</keyword>
<dbReference type="InterPro" id="IPR027417">
    <property type="entry name" value="P-loop_NTPase"/>
</dbReference>
<dbReference type="Pfam" id="PF02881">
    <property type="entry name" value="SRP54_N"/>
    <property type="match status" value="1"/>
</dbReference>
<dbReference type="GO" id="GO:0005047">
    <property type="term" value="F:signal recognition particle binding"/>
    <property type="evidence" value="ECO:0007669"/>
    <property type="project" value="InterPro"/>
</dbReference>
<evidence type="ECO:0000259" key="13">
    <source>
        <dbReference type="PROSITE" id="PS00300"/>
    </source>
</evidence>
<evidence type="ECO:0000256" key="6">
    <source>
        <dbReference type="ARBA" id="ARBA00023134"/>
    </source>
</evidence>
<dbReference type="EMBL" id="CAICTM010000668">
    <property type="protein sequence ID" value="CAB9514697.1"/>
    <property type="molecule type" value="Genomic_DNA"/>
</dbReference>
<feature type="compositionally biased region" description="Low complexity" evidence="12">
    <location>
        <begin position="165"/>
        <end position="178"/>
    </location>
</feature>
<evidence type="ECO:0000256" key="3">
    <source>
        <dbReference type="ARBA" id="ARBA00011870"/>
    </source>
</evidence>
<dbReference type="Pfam" id="PF00448">
    <property type="entry name" value="SRP54"/>
    <property type="match status" value="1"/>
</dbReference>
<dbReference type="GO" id="GO:0005785">
    <property type="term" value="C:signal recognition particle receptor complex"/>
    <property type="evidence" value="ECO:0007669"/>
    <property type="project" value="InterPro"/>
</dbReference>
<reference evidence="14" key="1">
    <citation type="submission" date="2020-06" db="EMBL/GenBank/DDBJ databases">
        <authorList>
            <consortium name="Plant Systems Biology data submission"/>
        </authorList>
    </citation>
    <scope>NUCLEOTIDE SEQUENCE</scope>
    <source>
        <strain evidence="14">D6</strain>
    </source>
</reference>
<feature type="domain" description="SRP54-type proteins GTP-binding" evidence="13">
    <location>
        <begin position="580"/>
        <end position="593"/>
    </location>
</feature>
<dbReference type="SMART" id="SM00963">
    <property type="entry name" value="SRP54_N"/>
    <property type="match status" value="1"/>
</dbReference>
<name>A0A9N8E536_9STRA</name>
<dbReference type="PROSITE" id="PS00300">
    <property type="entry name" value="SRP54"/>
    <property type="match status" value="1"/>
</dbReference>
<evidence type="ECO:0000256" key="4">
    <source>
        <dbReference type="ARBA" id="ARBA00022741"/>
    </source>
</evidence>
<comment type="subcellular location">
    <subcellularLocation>
        <location evidence="9">Endomembrane system</location>
        <topology evidence="9">Peripheral membrane protein</topology>
        <orientation evidence="9">Cytoplasmic side</orientation>
    </subcellularLocation>
    <subcellularLocation>
        <location evidence="1">Endoplasmic reticulum membrane</location>
    </subcellularLocation>
</comment>
<dbReference type="InterPro" id="IPR013822">
    <property type="entry name" value="Signal_recog_particl_SRP54_hlx"/>
</dbReference>
<feature type="region of interest" description="Disordered" evidence="12">
    <location>
        <begin position="165"/>
        <end position="242"/>
    </location>
</feature>
<dbReference type="FunFam" id="3.40.50.300:FF:000566">
    <property type="entry name" value="Signal recognition particle receptor subunit alpha"/>
    <property type="match status" value="1"/>
</dbReference>
<dbReference type="SMART" id="SM00962">
    <property type="entry name" value="SRP54"/>
    <property type="match status" value="1"/>
</dbReference>
<dbReference type="InterPro" id="IPR000897">
    <property type="entry name" value="SRP54_GTPase_dom"/>
</dbReference>
<dbReference type="GO" id="GO:0003924">
    <property type="term" value="F:GTPase activity"/>
    <property type="evidence" value="ECO:0007669"/>
    <property type="project" value="InterPro"/>
</dbReference>
<evidence type="ECO:0000256" key="8">
    <source>
        <dbReference type="ARBA" id="ARBA00023170"/>
    </source>
</evidence>
<evidence type="ECO:0000256" key="2">
    <source>
        <dbReference type="ARBA" id="ARBA00008531"/>
    </source>
</evidence>
<dbReference type="InterPro" id="IPR007222">
    <property type="entry name" value="Sig_recog_particle_rcpt_asu_N"/>
</dbReference>
<feature type="region of interest" description="Disordered" evidence="12">
    <location>
        <begin position="261"/>
        <end position="283"/>
    </location>
</feature>